<dbReference type="InterPro" id="IPR027417">
    <property type="entry name" value="P-loop_NTPase"/>
</dbReference>
<dbReference type="CDD" id="cd09008">
    <property type="entry name" value="MTAN"/>
    <property type="match status" value="1"/>
</dbReference>
<keyword evidence="1" id="KW-0677">Repeat</keyword>
<dbReference type="VEuPathDB" id="FungiDB:DFL_005333"/>
<evidence type="ECO:0000259" key="2">
    <source>
        <dbReference type="PROSITE" id="PS50837"/>
    </source>
</evidence>
<dbReference type="InterPro" id="IPR007111">
    <property type="entry name" value="NACHT_NTPase"/>
</dbReference>
<evidence type="ECO:0000313" key="3">
    <source>
        <dbReference type="EMBL" id="RVD87086.1"/>
    </source>
</evidence>
<dbReference type="InterPro" id="IPR002110">
    <property type="entry name" value="Ankyrin_rpt"/>
</dbReference>
<comment type="caution">
    <text evidence="3">The sequence shown here is derived from an EMBL/GenBank/DDBJ whole genome shotgun (WGS) entry which is preliminary data.</text>
</comment>
<dbReference type="SMART" id="SM00248">
    <property type="entry name" value="ANK"/>
    <property type="match status" value="5"/>
</dbReference>
<sequence>MFRLNSIVYFFLGPQAIEGEEEEDSFQAPMGGITRDDYTIGWICALPIEMAAAKIMLDRINVEAPRIPGDNNCYILGSIGHHNVVIACLPSGGYGTINAAVAAGQLQAGFPSVKCYLMVGIGGGLPNKTADIRLGDIVVSTPTRDLPGVIQYDLGKAGAGGLFERVGVLDKPPLLLRTAVSKLRADHGIQKSRVSGFIKRAVKKYPCNKANFTYPGADQDRLFEAEYDHYGGNTCKYCDTKRLVIRSERENYRPKIHYGLIASGNQVIKHGQTREKIAKDLGVYCVEMEAAGLMDAFPCLVIRGICDYSDSHKNKQWQGYTAAVAAAYAKELLLVALPAVEIEDLETIFLRSLTFREIDDQQNNIEKPLSSTYELEGHNGVLWIKGKPGAGKSTLMKHALKHCKRNFSNNIITAYFFNARGTDRLEKSFQGMLRSLLYQLLDQNHRLRENFISRFLDKRKKHGREELDWSRNELKEMLSEAMARIRQPIMLFVDALDECDEAEVRIVVAYLEDLSLAAITYGTNFSLCLSSRHYPSITMRKNLELVVESQASHDQDISIYIETKFRPDNQSIKLALSAGTEGVFMWVVLVVEILNQAFDEGHLTAVSKRLMEVPSGLDEVFLALLEEDSPHKEETVLILQWMLFAKSRMKPKELYHAVIAGIEPENLGPLDGTLHDDEAIKRFITSTSRGLGFYNSKINLRFGPWMKTGKAHPALKPHIPGVSHKRLAECCLSYLQMKFLRWSTQTLEGYKSSQASYPFLDYASWNIFTHVQQSLMDENDLQHFLASLQQPKMLRRLLDTYNRMGYFSTRDTYGAESNLLHILVMHDCPTLVKVLLSDPSIDVNAVGECYGTALGVAISAAIVGMKSIEMIKILIDAGADVNAQFQPYQTLLEATATLRQSRNDQARGGEADFGTNITIMKILLAAGADQGGPYGSVLQTVITRAASRRYTYGVPVDRMDSLPTMVRKLLKAGADVNAQSGHYGNALQAAAAICPYLNYETGVDLIQSLLGAGANVNARGGCYGNSLQAVAVYGVDLLHDQEDSGISDDTPFPTTKILQMLLDAGADVRAGGGYYGTALQAAVGSAVYILDHFPQQLMTIYNRIPGL</sequence>
<dbReference type="GeneID" id="93587644"/>
<dbReference type="PANTHER" id="PTHR46082:SF11">
    <property type="entry name" value="AAA+ ATPASE DOMAIN-CONTAINING PROTEIN-RELATED"/>
    <property type="match status" value="1"/>
</dbReference>
<dbReference type="Proteomes" id="UP000283090">
    <property type="component" value="Unassembled WGS sequence"/>
</dbReference>
<dbReference type="Pfam" id="PF24883">
    <property type="entry name" value="NPHP3_N"/>
    <property type="match status" value="1"/>
</dbReference>
<dbReference type="InterPro" id="IPR036770">
    <property type="entry name" value="Ankyrin_rpt-contain_sf"/>
</dbReference>
<evidence type="ECO:0000313" key="4">
    <source>
        <dbReference type="Proteomes" id="UP000283090"/>
    </source>
</evidence>
<reference evidence="3 4" key="1">
    <citation type="submission" date="2019-01" db="EMBL/GenBank/DDBJ databases">
        <title>Intercellular communication is required for trap formation in the nematode-trapping fungus Duddingtonia flagrans.</title>
        <authorList>
            <person name="Youssar L."/>
            <person name="Wernet V."/>
            <person name="Hensel N."/>
            <person name="Hildebrandt H.-G."/>
            <person name="Fischer R."/>
        </authorList>
    </citation>
    <scope>NUCLEOTIDE SEQUENCE [LARGE SCALE GENOMIC DNA]</scope>
    <source>
        <strain evidence="3 4">CBS H-5679</strain>
    </source>
</reference>
<dbReference type="SUPFAM" id="SSF52540">
    <property type="entry name" value="P-loop containing nucleoside triphosphate hydrolases"/>
    <property type="match status" value="1"/>
</dbReference>
<dbReference type="EMBL" id="SAEB01000006">
    <property type="protein sequence ID" value="RVD87086.1"/>
    <property type="molecule type" value="Genomic_DNA"/>
</dbReference>
<dbReference type="OrthoDB" id="194358at2759"/>
<dbReference type="InterPro" id="IPR035994">
    <property type="entry name" value="Nucleoside_phosphorylase_sf"/>
</dbReference>
<dbReference type="GO" id="GO:0009116">
    <property type="term" value="P:nucleoside metabolic process"/>
    <property type="evidence" value="ECO:0007669"/>
    <property type="project" value="InterPro"/>
</dbReference>
<dbReference type="Gene3D" id="1.25.40.20">
    <property type="entry name" value="Ankyrin repeat-containing domain"/>
    <property type="match status" value="2"/>
</dbReference>
<dbReference type="PANTHER" id="PTHR46082">
    <property type="entry name" value="ATP/GTP-BINDING PROTEIN-RELATED"/>
    <property type="match status" value="1"/>
</dbReference>
<keyword evidence="4" id="KW-1185">Reference proteome</keyword>
<gene>
    <name evidence="3" type="ORF">DFL_005333</name>
</gene>
<dbReference type="PROSITE" id="PS50837">
    <property type="entry name" value="NACHT"/>
    <property type="match status" value="1"/>
</dbReference>
<dbReference type="InterPro" id="IPR056884">
    <property type="entry name" value="NPHP3-like_N"/>
</dbReference>
<dbReference type="Gene3D" id="3.40.50.1580">
    <property type="entry name" value="Nucleoside phosphorylase domain"/>
    <property type="match status" value="1"/>
</dbReference>
<dbReference type="Pfam" id="PF01048">
    <property type="entry name" value="PNP_UDP_1"/>
    <property type="match status" value="1"/>
</dbReference>
<feature type="domain" description="NACHT" evidence="2">
    <location>
        <begin position="380"/>
        <end position="532"/>
    </location>
</feature>
<dbReference type="SUPFAM" id="SSF48403">
    <property type="entry name" value="Ankyrin repeat"/>
    <property type="match status" value="1"/>
</dbReference>
<proteinExistence type="predicted"/>
<dbReference type="InterPro" id="IPR000845">
    <property type="entry name" value="Nucleoside_phosphorylase_d"/>
</dbReference>
<evidence type="ECO:0000256" key="1">
    <source>
        <dbReference type="ARBA" id="ARBA00022737"/>
    </source>
</evidence>
<dbReference type="Gene3D" id="3.40.50.300">
    <property type="entry name" value="P-loop containing nucleotide triphosphate hydrolases"/>
    <property type="match status" value="1"/>
</dbReference>
<accession>A0A437A7I6</accession>
<dbReference type="GO" id="GO:0003824">
    <property type="term" value="F:catalytic activity"/>
    <property type="evidence" value="ECO:0007669"/>
    <property type="project" value="InterPro"/>
</dbReference>
<dbReference type="SUPFAM" id="SSF53167">
    <property type="entry name" value="Purine and uridine phosphorylases"/>
    <property type="match status" value="1"/>
</dbReference>
<dbReference type="AlphaFoldDB" id="A0A437A7I6"/>
<dbReference type="InterPro" id="IPR053137">
    <property type="entry name" value="NLR-like"/>
</dbReference>
<organism evidence="3 4">
    <name type="scientific">Arthrobotrys flagrans</name>
    <name type="common">Nematode-trapping fungus</name>
    <name type="synonym">Trichothecium flagrans</name>
    <dbReference type="NCBI Taxonomy" id="97331"/>
    <lineage>
        <taxon>Eukaryota</taxon>
        <taxon>Fungi</taxon>
        <taxon>Dikarya</taxon>
        <taxon>Ascomycota</taxon>
        <taxon>Pezizomycotina</taxon>
        <taxon>Orbiliomycetes</taxon>
        <taxon>Orbiliales</taxon>
        <taxon>Orbiliaceae</taxon>
        <taxon>Arthrobotrys</taxon>
    </lineage>
</organism>
<protein>
    <recommendedName>
        <fullName evidence="2">NACHT domain-containing protein</fullName>
    </recommendedName>
</protein>
<dbReference type="RefSeq" id="XP_067492630.1">
    <property type="nucleotide sequence ID" value="XM_067634576.1"/>
</dbReference>
<name>A0A437A7I6_ARTFL</name>